<protein>
    <submittedName>
        <fullName evidence="2">Uncharacterized protein</fullName>
    </submittedName>
</protein>
<keyword evidence="1" id="KW-1133">Transmembrane helix</keyword>
<name>A0A521F5E7_SACCC</name>
<keyword evidence="1" id="KW-0472">Membrane</keyword>
<proteinExistence type="predicted"/>
<keyword evidence="3" id="KW-1185">Reference proteome</keyword>
<evidence type="ECO:0000256" key="1">
    <source>
        <dbReference type="SAM" id="Phobius"/>
    </source>
</evidence>
<gene>
    <name evidence="2" type="ORF">SAMN06265379_11423</name>
</gene>
<dbReference type="AlphaFoldDB" id="A0A521F5E7"/>
<evidence type="ECO:0000313" key="3">
    <source>
        <dbReference type="Proteomes" id="UP000319040"/>
    </source>
</evidence>
<reference evidence="2 3" key="1">
    <citation type="submission" date="2017-05" db="EMBL/GenBank/DDBJ databases">
        <authorList>
            <person name="Varghese N."/>
            <person name="Submissions S."/>
        </authorList>
    </citation>
    <scope>NUCLEOTIDE SEQUENCE [LARGE SCALE GENOMIC DNA]</scope>
    <source>
        <strain evidence="2 3">DSM 27040</strain>
    </source>
</reference>
<dbReference type="EMBL" id="FXTB01000014">
    <property type="protein sequence ID" value="SMO90861.1"/>
    <property type="molecule type" value="Genomic_DNA"/>
</dbReference>
<keyword evidence="1" id="KW-0812">Transmembrane</keyword>
<sequence>MIPYISLLQVLFILPIGSVSVLYLSILLLTMIVLTSQRTLEFIHAYSLPIANLTIGGLLFENHEVFKKSSRIKYRKSR</sequence>
<dbReference type="Proteomes" id="UP000319040">
    <property type="component" value="Unassembled WGS sequence"/>
</dbReference>
<evidence type="ECO:0000313" key="2">
    <source>
        <dbReference type="EMBL" id="SMO90861.1"/>
    </source>
</evidence>
<accession>A0A521F5E7</accession>
<organism evidence="2 3">
    <name type="scientific">Saccharicrinis carchari</name>
    <dbReference type="NCBI Taxonomy" id="1168039"/>
    <lineage>
        <taxon>Bacteria</taxon>
        <taxon>Pseudomonadati</taxon>
        <taxon>Bacteroidota</taxon>
        <taxon>Bacteroidia</taxon>
        <taxon>Marinilabiliales</taxon>
        <taxon>Marinilabiliaceae</taxon>
        <taxon>Saccharicrinis</taxon>
    </lineage>
</organism>
<feature type="transmembrane region" description="Helical" evidence="1">
    <location>
        <begin position="12"/>
        <end position="36"/>
    </location>
</feature>
<feature type="transmembrane region" description="Helical" evidence="1">
    <location>
        <begin position="42"/>
        <end position="60"/>
    </location>
</feature>